<keyword evidence="1" id="KW-0812">Transmembrane</keyword>
<dbReference type="PANTHER" id="PTHR12042:SF21">
    <property type="entry name" value="ALPHA1,4-GALACTOSYLTRANSFERASE 1-RELATED"/>
    <property type="match status" value="1"/>
</dbReference>
<dbReference type="GO" id="GO:0016758">
    <property type="term" value="F:hexosyltransferase activity"/>
    <property type="evidence" value="ECO:0007669"/>
    <property type="project" value="TreeGrafter"/>
</dbReference>
<gene>
    <name evidence="3" type="primary">LOC108681092</name>
</gene>
<dbReference type="SUPFAM" id="SSF53448">
    <property type="entry name" value="Nucleotide-diphospho-sugar transferases"/>
    <property type="match status" value="1"/>
</dbReference>
<dbReference type="OrthoDB" id="409543at2759"/>
<dbReference type="GeneID" id="108681092"/>
<dbReference type="Pfam" id="PF04488">
    <property type="entry name" value="Gly_transf_sug"/>
    <property type="match status" value="1"/>
</dbReference>
<dbReference type="InterPro" id="IPR051981">
    <property type="entry name" value="Glycosyltransf_32"/>
</dbReference>
<evidence type="ECO:0000256" key="1">
    <source>
        <dbReference type="SAM" id="Phobius"/>
    </source>
</evidence>
<keyword evidence="1" id="KW-1133">Transmembrane helix</keyword>
<dbReference type="Proteomes" id="UP000694843">
    <property type="component" value="Unplaced"/>
</dbReference>
<organism evidence="2 3">
    <name type="scientific">Hyalella azteca</name>
    <name type="common">Amphipod</name>
    <dbReference type="NCBI Taxonomy" id="294128"/>
    <lineage>
        <taxon>Eukaryota</taxon>
        <taxon>Metazoa</taxon>
        <taxon>Ecdysozoa</taxon>
        <taxon>Arthropoda</taxon>
        <taxon>Crustacea</taxon>
        <taxon>Multicrustacea</taxon>
        <taxon>Malacostraca</taxon>
        <taxon>Eumalacostraca</taxon>
        <taxon>Peracarida</taxon>
        <taxon>Amphipoda</taxon>
        <taxon>Senticaudata</taxon>
        <taxon>Talitrida</taxon>
        <taxon>Talitroidea</taxon>
        <taxon>Hyalellidae</taxon>
        <taxon>Hyalella</taxon>
    </lineage>
</organism>
<dbReference type="InterPro" id="IPR007577">
    <property type="entry name" value="GlycoTrfase_DXD_sugar-bd_CS"/>
</dbReference>
<dbReference type="GO" id="GO:0006688">
    <property type="term" value="P:glycosphingolipid biosynthetic process"/>
    <property type="evidence" value="ECO:0007669"/>
    <property type="project" value="TreeGrafter"/>
</dbReference>
<feature type="transmembrane region" description="Helical" evidence="1">
    <location>
        <begin position="20"/>
        <end position="38"/>
    </location>
</feature>
<name>A0A8B7PJA5_HYAAZ</name>
<keyword evidence="1" id="KW-0472">Membrane</keyword>
<protein>
    <submittedName>
        <fullName evidence="3">Lactosylceramide 4-alpha-galactosyltransferase</fullName>
    </submittedName>
</protein>
<dbReference type="InterPro" id="IPR029044">
    <property type="entry name" value="Nucleotide-diphossugar_trans"/>
</dbReference>
<evidence type="ECO:0000313" key="3">
    <source>
        <dbReference type="RefSeq" id="XP_018025567.1"/>
    </source>
</evidence>
<evidence type="ECO:0000313" key="2">
    <source>
        <dbReference type="Proteomes" id="UP000694843"/>
    </source>
</evidence>
<keyword evidence="2" id="KW-1185">Reference proteome</keyword>
<reference evidence="3" key="1">
    <citation type="submission" date="2025-08" db="UniProtKB">
        <authorList>
            <consortium name="RefSeq"/>
        </authorList>
    </citation>
    <scope>IDENTIFICATION</scope>
    <source>
        <tissue evidence="3">Whole organism</tissue>
    </source>
</reference>
<dbReference type="Gene3D" id="3.90.550.20">
    <property type="match status" value="1"/>
</dbReference>
<dbReference type="RefSeq" id="XP_018025567.1">
    <property type="nucleotide sequence ID" value="XM_018170078.2"/>
</dbReference>
<dbReference type="PANTHER" id="PTHR12042">
    <property type="entry name" value="LACTOSYLCERAMIDE 4-ALPHA-GALACTOSYLTRANSFERASE ALPHA- 1,4-GALACTOSYLTRANSFERASE"/>
    <property type="match status" value="1"/>
</dbReference>
<dbReference type="AlphaFoldDB" id="A0A8B7PJA5"/>
<dbReference type="GO" id="GO:0016020">
    <property type="term" value="C:membrane"/>
    <property type="evidence" value="ECO:0007669"/>
    <property type="project" value="GOC"/>
</dbReference>
<dbReference type="KEGG" id="hazt:108681092"/>
<proteinExistence type="predicted"/>
<accession>A0A8B7PJA5</accession>
<sequence>MTKRDRGRMMGSSNKLDLSGWLIVIMLGIAVTVMFAILREVPNKEIKRRREAYGYGEKQDPGPLSAPPTVGCLPGVNDPALKSLPRLYVDVAPDPAEQNIYMMDLSLKSNITSKTLCSIESMCTVNGDAHVWLLVTREKLHASTAASLRNLQEICQRLCVAHMNVRVVMRDTPAHALLESDSFWNTLYLLPHLSDLLRYAVVYNSGGMYVDYDIIALRPFKKNSINFYGSEVM</sequence>